<feature type="compositionally biased region" description="Basic and acidic residues" evidence="1">
    <location>
        <begin position="49"/>
        <end position="60"/>
    </location>
</feature>
<evidence type="ECO:0000313" key="3">
    <source>
        <dbReference type="EMBL" id="GMT21076.1"/>
    </source>
</evidence>
<dbReference type="AlphaFoldDB" id="A0AAV5VN96"/>
<gene>
    <name evidence="3" type="ORF">PFISCL1PPCAC_12373</name>
</gene>
<comment type="caution">
    <text evidence="3">The sequence shown here is derived from an EMBL/GenBank/DDBJ whole genome shotgun (WGS) entry which is preliminary data.</text>
</comment>
<feature type="transmembrane region" description="Helical" evidence="2">
    <location>
        <begin position="16"/>
        <end position="36"/>
    </location>
</feature>
<evidence type="ECO:0000256" key="1">
    <source>
        <dbReference type="SAM" id="MobiDB-lite"/>
    </source>
</evidence>
<keyword evidence="4" id="KW-1185">Reference proteome</keyword>
<sequence>SVDRSSTMALTEGEEIIIYLWSGIAVMLLICSGCLYKCYCPPPMPAVPQDEKLEQCKKPAEPVPPKPEAPQEEKLEECKDISSHKQSESGKISDEEAAKLVKAIQNGLVRAQADDESVDDVKTDWGVTQAGGNELTEVTKNET</sequence>
<name>A0AAV5VN96_9BILA</name>
<accession>A0AAV5VN96</accession>
<dbReference type="EMBL" id="BTSY01000003">
    <property type="protein sequence ID" value="GMT21076.1"/>
    <property type="molecule type" value="Genomic_DNA"/>
</dbReference>
<feature type="region of interest" description="Disordered" evidence="1">
    <location>
        <begin position="112"/>
        <end position="143"/>
    </location>
</feature>
<proteinExistence type="predicted"/>
<organism evidence="3 4">
    <name type="scientific">Pristionchus fissidentatus</name>
    <dbReference type="NCBI Taxonomy" id="1538716"/>
    <lineage>
        <taxon>Eukaryota</taxon>
        <taxon>Metazoa</taxon>
        <taxon>Ecdysozoa</taxon>
        <taxon>Nematoda</taxon>
        <taxon>Chromadorea</taxon>
        <taxon>Rhabditida</taxon>
        <taxon>Rhabditina</taxon>
        <taxon>Diplogasteromorpha</taxon>
        <taxon>Diplogasteroidea</taxon>
        <taxon>Neodiplogasteridae</taxon>
        <taxon>Pristionchus</taxon>
    </lineage>
</organism>
<keyword evidence="2" id="KW-0812">Transmembrane</keyword>
<feature type="non-terminal residue" evidence="3">
    <location>
        <position position="1"/>
    </location>
</feature>
<evidence type="ECO:0000313" key="4">
    <source>
        <dbReference type="Proteomes" id="UP001432322"/>
    </source>
</evidence>
<dbReference type="Proteomes" id="UP001432322">
    <property type="component" value="Unassembled WGS sequence"/>
</dbReference>
<protein>
    <submittedName>
        <fullName evidence="3">Uncharacterized protein</fullName>
    </submittedName>
</protein>
<feature type="region of interest" description="Disordered" evidence="1">
    <location>
        <begin position="49"/>
        <end position="93"/>
    </location>
</feature>
<feature type="compositionally biased region" description="Basic and acidic residues" evidence="1">
    <location>
        <begin position="69"/>
        <end position="93"/>
    </location>
</feature>
<keyword evidence="2" id="KW-1133">Transmembrane helix</keyword>
<feature type="non-terminal residue" evidence="3">
    <location>
        <position position="143"/>
    </location>
</feature>
<keyword evidence="2" id="KW-0472">Membrane</keyword>
<reference evidence="3" key="1">
    <citation type="submission" date="2023-10" db="EMBL/GenBank/DDBJ databases">
        <title>Genome assembly of Pristionchus species.</title>
        <authorList>
            <person name="Yoshida K."/>
            <person name="Sommer R.J."/>
        </authorList>
    </citation>
    <scope>NUCLEOTIDE SEQUENCE</scope>
    <source>
        <strain evidence="3">RS5133</strain>
    </source>
</reference>
<evidence type="ECO:0000256" key="2">
    <source>
        <dbReference type="SAM" id="Phobius"/>
    </source>
</evidence>